<evidence type="ECO:0000256" key="1">
    <source>
        <dbReference type="SAM" id="MobiDB-lite"/>
    </source>
</evidence>
<organism evidence="2 3">
    <name type="scientific">Pelobates cultripes</name>
    <name type="common">Western spadefoot toad</name>
    <dbReference type="NCBI Taxonomy" id="61616"/>
    <lineage>
        <taxon>Eukaryota</taxon>
        <taxon>Metazoa</taxon>
        <taxon>Chordata</taxon>
        <taxon>Craniata</taxon>
        <taxon>Vertebrata</taxon>
        <taxon>Euteleostomi</taxon>
        <taxon>Amphibia</taxon>
        <taxon>Batrachia</taxon>
        <taxon>Anura</taxon>
        <taxon>Pelobatoidea</taxon>
        <taxon>Pelobatidae</taxon>
        <taxon>Pelobates</taxon>
    </lineage>
</organism>
<name>A0AAD1RD62_PELCU</name>
<feature type="compositionally biased region" description="Polar residues" evidence="1">
    <location>
        <begin position="16"/>
        <end position="29"/>
    </location>
</feature>
<dbReference type="Proteomes" id="UP001295444">
    <property type="component" value="Chromosome 02"/>
</dbReference>
<sequence>QCPKTERTDPIEETLQCPNHTSRGTQTESRTLHPVKKSPYQHHRSPPSLTKILWSNPQIRTVETLLNELTSLLNSFWPSLDYKREREPRTPLDSHQQETL</sequence>
<feature type="region of interest" description="Disordered" evidence="1">
    <location>
        <begin position="1"/>
        <end position="49"/>
    </location>
</feature>
<gene>
    <name evidence="2" type="ORF">PECUL_23A026549</name>
</gene>
<protein>
    <submittedName>
        <fullName evidence="2">Uncharacterized protein</fullName>
    </submittedName>
</protein>
<feature type="compositionally biased region" description="Basic and acidic residues" evidence="1">
    <location>
        <begin position="81"/>
        <end position="100"/>
    </location>
</feature>
<reference evidence="2" key="1">
    <citation type="submission" date="2022-03" db="EMBL/GenBank/DDBJ databases">
        <authorList>
            <person name="Alioto T."/>
            <person name="Alioto T."/>
            <person name="Gomez Garrido J."/>
        </authorList>
    </citation>
    <scope>NUCLEOTIDE SEQUENCE</scope>
</reference>
<dbReference type="AlphaFoldDB" id="A0AAD1RD62"/>
<feature type="compositionally biased region" description="Basic and acidic residues" evidence="1">
    <location>
        <begin position="1"/>
        <end position="10"/>
    </location>
</feature>
<proteinExistence type="predicted"/>
<feature type="non-terminal residue" evidence="2">
    <location>
        <position position="1"/>
    </location>
</feature>
<feature type="region of interest" description="Disordered" evidence="1">
    <location>
        <begin position="80"/>
        <end position="100"/>
    </location>
</feature>
<dbReference type="EMBL" id="OW240913">
    <property type="protein sequence ID" value="CAH2248602.1"/>
    <property type="molecule type" value="Genomic_DNA"/>
</dbReference>
<evidence type="ECO:0000313" key="2">
    <source>
        <dbReference type="EMBL" id="CAH2248602.1"/>
    </source>
</evidence>
<feature type="compositionally biased region" description="Basic residues" evidence="1">
    <location>
        <begin position="33"/>
        <end position="45"/>
    </location>
</feature>
<accession>A0AAD1RD62</accession>
<evidence type="ECO:0000313" key="3">
    <source>
        <dbReference type="Proteomes" id="UP001295444"/>
    </source>
</evidence>
<keyword evidence="3" id="KW-1185">Reference proteome</keyword>